<reference evidence="2 3" key="1">
    <citation type="submission" date="2019-06" db="EMBL/GenBank/DDBJ databases">
        <title>Whole genome shotgun sequence of Cellulomonas uda NBRC 3747.</title>
        <authorList>
            <person name="Hosoyama A."/>
            <person name="Uohara A."/>
            <person name="Ohji S."/>
            <person name="Ichikawa N."/>
        </authorList>
    </citation>
    <scope>NUCLEOTIDE SEQUENCE [LARGE SCALE GENOMIC DNA]</scope>
    <source>
        <strain evidence="2 3">NBRC 3747</strain>
    </source>
</reference>
<gene>
    <name evidence="2" type="ORF">CUD01_24030</name>
</gene>
<protein>
    <submittedName>
        <fullName evidence="2">Uncharacterized protein</fullName>
    </submittedName>
</protein>
<comment type="caution">
    <text evidence="2">The sequence shown here is derived from an EMBL/GenBank/DDBJ whole genome shotgun (WGS) entry which is preliminary data.</text>
</comment>
<accession>A0A4Y3KBX3</accession>
<keyword evidence="3" id="KW-1185">Reference proteome</keyword>
<dbReference type="Proteomes" id="UP000315842">
    <property type="component" value="Unassembled WGS sequence"/>
</dbReference>
<dbReference type="AlphaFoldDB" id="A0A4Y3KBX3"/>
<proteinExistence type="predicted"/>
<evidence type="ECO:0000256" key="1">
    <source>
        <dbReference type="SAM" id="MobiDB-lite"/>
    </source>
</evidence>
<sequence>MQDSAVARHERDEGREGPMQESSTLDRELRRMALLHARELAALRRARPRVRRVRAQLVVAGRLPNTAVPTRTIVAP</sequence>
<dbReference type="EMBL" id="BJLP01000043">
    <property type="protein sequence ID" value="GEA81959.1"/>
    <property type="molecule type" value="Genomic_DNA"/>
</dbReference>
<name>A0A4Y3KBX3_CELUD</name>
<evidence type="ECO:0000313" key="2">
    <source>
        <dbReference type="EMBL" id="GEA81959.1"/>
    </source>
</evidence>
<feature type="region of interest" description="Disordered" evidence="1">
    <location>
        <begin position="1"/>
        <end position="26"/>
    </location>
</feature>
<evidence type="ECO:0000313" key="3">
    <source>
        <dbReference type="Proteomes" id="UP000315842"/>
    </source>
</evidence>
<organism evidence="2 3">
    <name type="scientific">Cellulomonas uda</name>
    <dbReference type="NCBI Taxonomy" id="1714"/>
    <lineage>
        <taxon>Bacteria</taxon>
        <taxon>Bacillati</taxon>
        <taxon>Actinomycetota</taxon>
        <taxon>Actinomycetes</taxon>
        <taxon>Micrococcales</taxon>
        <taxon>Cellulomonadaceae</taxon>
        <taxon>Cellulomonas</taxon>
    </lineage>
</organism>